<feature type="domain" description="DNA polymerase III delta subunit C-terminal" evidence="8">
    <location>
        <begin position="242"/>
        <end position="328"/>
    </location>
</feature>
<accession>A0ABW4MM45</accession>
<dbReference type="InterPro" id="IPR015199">
    <property type="entry name" value="DNA_pol_III_delta_C"/>
</dbReference>
<proteinExistence type="predicted"/>
<keyword evidence="3 9" id="KW-0808">Transferase</keyword>
<dbReference type="Gene3D" id="3.40.50.300">
    <property type="entry name" value="P-loop containing nucleotide triphosphate hydrolases"/>
    <property type="match status" value="1"/>
</dbReference>
<keyword evidence="10" id="KW-1185">Reference proteome</keyword>
<dbReference type="Proteomes" id="UP001597227">
    <property type="component" value="Unassembled WGS sequence"/>
</dbReference>
<dbReference type="InterPro" id="IPR050238">
    <property type="entry name" value="DNA_Rep/Repair_Clamp_Loader"/>
</dbReference>
<comment type="catalytic activity">
    <reaction evidence="7">
        <text>DNA(n) + a 2'-deoxyribonucleoside 5'-triphosphate = DNA(n+1) + diphosphate</text>
        <dbReference type="Rhea" id="RHEA:22508"/>
        <dbReference type="Rhea" id="RHEA-COMP:17339"/>
        <dbReference type="Rhea" id="RHEA-COMP:17340"/>
        <dbReference type="ChEBI" id="CHEBI:33019"/>
        <dbReference type="ChEBI" id="CHEBI:61560"/>
        <dbReference type="ChEBI" id="CHEBI:173112"/>
        <dbReference type="EC" id="2.7.7.7"/>
    </reaction>
</comment>
<name>A0ABW4MM45_9BACI</name>
<reference evidence="10" key="1">
    <citation type="journal article" date="2019" name="Int. J. Syst. Evol. Microbiol.">
        <title>The Global Catalogue of Microorganisms (GCM) 10K type strain sequencing project: providing services to taxonomists for standard genome sequencing and annotation.</title>
        <authorList>
            <consortium name="The Broad Institute Genomics Platform"/>
            <consortium name="The Broad Institute Genome Sequencing Center for Infectious Disease"/>
            <person name="Wu L."/>
            <person name="Ma J."/>
        </authorList>
    </citation>
    <scope>NUCLEOTIDE SEQUENCE [LARGE SCALE GENOMIC DNA]</scope>
    <source>
        <strain evidence="10">CCUG 15531</strain>
    </source>
</reference>
<dbReference type="EMBL" id="JBHUEK010000014">
    <property type="protein sequence ID" value="MFD1778950.1"/>
    <property type="molecule type" value="Genomic_DNA"/>
</dbReference>
<evidence type="ECO:0000256" key="7">
    <source>
        <dbReference type="ARBA" id="ARBA00049244"/>
    </source>
</evidence>
<sequence length="334" mass="38589">MEKTWEQLQEYQPLVLKMVENSLKKNRVAHAYLFEGSRGTGKKEVGFLLAKSLFCQHPVEYKPCNECTNCRRITSGNHPDVHVIEPDGLSIKKWQIQALQEEFSKTGVESNRKVYVINHADKMTTNAANSLLKFLEEPTSQTVAILLTEQIHRILNTILSRCQILSFRPLAPKVISERLIDEGISPTMASLVAHTTNNLEEARELSTDAWFGQSRSIVLQLYEVINTRPTHAFFFLQDQWLPHFKEKEQLSFGLDILLLIYKDLLYIQLGDEEKLIFHDQITSFKQYALKTSTRRVSDQIATVLEAKRRLYTNMNPHLLMEQLVIKLQEGYKLV</sequence>
<evidence type="ECO:0000313" key="10">
    <source>
        <dbReference type="Proteomes" id="UP001597227"/>
    </source>
</evidence>
<keyword evidence="6" id="KW-0239">DNA-directed DNA polymerase</keyword>
<evidence type="ECO:0000256" key="1">
    <source>
        <dbReference type="ARBA" id="ARBA00012417"/>
    </source>
</evidence>
<evidence type="ECO:0000256" key="4">
    <source>
        <dbReference type="ARBA" id="ARBA00022695"/>
    </source>
</evidence>
<comment type="caution">
    <text evidence="9">The sequence shown here is derived from an EMBL/GenBank/DDBJ whole genome shotgun (WGS) entry which is preliminary data.</text>
</comment>
<evidence type="ECO:0000256" key="5">
    <source>
        <dbReference type="ARBA" id="ARBA00022705"/>
    </source>
</evidence>
<organism evidence="9 10">
    <name type="scientific">Fredinandcohnia salidurans</name>
    <dbReference type="NCBI Taxonomy" id="2595041"/>
    <lineage>
        <taxon>Bacteria</taxon>
        <taxon>Bacillati</taxon>
        <taxon>Bacillota</taxon>
        <taxon>Bacilli</taxon>
        <taxon>Bacillales</taxon>
        <taxon>Bacillaceae</taxon>
        <taxon>Fredinandcohnia</taxon>
    </lineage>
</organism>
<dbReference type="Pfam" id="PF13177">
    <property type="entry name" value="DNA_pol3_delta2"/>
    <property type="match status" value="1"/>
</dbReference>
<dbReference type="RefSeq" id="WP_304220206.1">
    <property type="nucleotide sequence ID" value="NZ_JBHUEK010000014.1"/>
</dbReference>
<dbReference type="Pfam" id="PF09115">
    <property type="entry name" value="DNApol3-delta_C"/>
    <property type="match status" value="1"/>
</dbReference>
<dbReference type="PANTHER" id="PTHR11669">
    <property type="entry name" value="REPLICATION FACTOR C / DNA POLYMERASE III GAMMA-TAU SUBUNIT"/>
    <property type="match status" value="1"/>
</dbReference>
<keyword evidence="5" id="KW-0235">DNA replication</keyword>
<dbReference type="NCBIfam" id="TIGR00678">
    <property type="entry name" value="holB"/>
    <property type="match status" value="1"/>
</dbReference>
<evidence type="ECO:0000256" key="2">
    <source>
        <dbReference type="ARBA" id="ARBA00014363"/>
    </source>
</evidence>
<gene>
    <name evidence="9" type="primary">holB</name>
    <name evidence="9" type="ORF">ACFSFW_09750</name>
</gene>
<evidence type="ECO:0000256" key="3">
    <source>
        <dbReference type="ARBA" id="ARBA00022679"/>
    </source>
</evidence>
<evidence type="ECO:0000256" key="6">
    <source>
        <dbReference type="ARBA" id="ARBA00022932"/>
    </source>
</evidence>
<evidence type="ECO:0000259" key="8">
    <source>
        <dbReference type="Pfam" id="PF09115"/>
    </source>
</evidence>
<keyword evidence="4 9" id="KW-0548">Nucleotidyltransferase</keyword>
<protein>
    <recommendedName>
        <fullName evidence="2">DNA polymerase III subunit delta'</fullName>
        <ecNumber evidence="1">2.7.7.7</ecNumber>
    </recommendedName>
</protein>
<dbReference type="EC" id="2.7.7.7" evidence="1"/>
<dbReference type="GO" id="GO:0003887">
    <property type="term" value="F:DNA-directed DNA polymerase activity"/>
    <property type="evidence" value="ECO:0007669"/>
    <property type="project" value="UniProtKB-EC"/>
</dbReference>
<dbReference type="NCBIfam" id="NF005972">
    <property type="entry name" value="PRK08058.1"/>
    <property type="match status" value="1"/>
</dbReference>
<dbReference type="InterPro" id="IPR004622">
    <property type="entry name" value="DNA_pol_HolB"/>
</dbReference>
<dbReference type="SUPFAM" id="SSF52540">
    <property type="entry name" value="P-loop containing nucleoside triphosphate hydrolases"/>
    <property type="match status" value="1"/>
</dbReference>
<dbReference type="InterPro" id="IPR027417">
    <property type="entry name" value="P-loop_NTPase"/>
</dbReference>
<dbReference type="Gene3D" id="1.20.272.10">
    <property type="match status" value="1"/>
</dbReference>
<evidence type="ECO:0000313" key="9">
    <source>
        <dbReference type="EMBL" id="MFD1778950.1"/>
    </source>
</evidence>
<dbReference type="PANTHER" id="PTHR11669:SF8">
    <property type="entry name" value="DNA POLYMERASE III SUBUNIT DELTA"/>
    <property type="match status" value="1"/>
</dbReference>